<keyword evidence="3" id="KW-1185">Reference proteome</keyword>
<dbReference type="EMBL" id="FNVK01000005">
    <property type="protein sequence ID" value="SEF66407.1"/>
    <property type="molecule type" value="Genomic_DNA"/>
</dbReference>
<protein>
    <submittedName>
        <fullName evidence="1">Uncharacterized protein</fullName>
    </submittedName>
</protein>
<dbReference type="KEGG" id="nmu:Nmul_A2504"/>
<dbReference type="Proteomes" id="UP000236751">
    <property type="component" value="Unassembled WGS sequence"/>
</dbReference>
<evidence type="ECO:0000313" key="3">
    <source>
        <dbReference type="Proteomes" id="UP000002718"/>
    </source>
</evidence>
<gene>
    <name evidence="1" type="ordered locus">Nmul_A2504</name>
    <name evidence="2" type="ORF">SAMN05216403_105108</name>
</gene>
<reference evidence="1" key="1">
    <citation type="submission" date="2005-08" db="EMBL/GenBank/DDBJ databases">
        <title>Complete sequence of Chromosome 1 of Nitrosospira multiformis ATCC 25196.</title>
        <authorList>
            <consortium name="US DOE Joint Genome Institute"/>
            <person name="Copeland A."/>
            <person name="Lucas S."/>
            <person name="Lapidus A."/>
            <person name="Barry K."/>
            <person name="Detter J.C."/>
            <person name="Glavina T."/>
            <person name="Hammon N."/>
            <person name="Israni S."/>
            <person name="Pitluck S."/>
            <person name="Chain P."/>
            <person name="Malfatti S."/>
            <person name="Shin M."/>
            <person name="Vergez L."/>
            <person name="Schmutz J."/>
            <person name="Larimer F."/>
            <person name="Land M."/>
            <person name="Hauser L."/>
            <person name="Kyrpides N."/>
            <person name="Lykidis A."/>
            <person name="Richardson P."/>
        </authorList>
    </citation>
    <scope>NUCLEOTIDE SEQUENCE</scope>
    <source>
        <strain evidence="1">ATCC 25196</strain>
    </source>
</reference>
<evidence type="ECO:0000313" key="1">
    <source>
        <dbReference type="EMBL" id="ABB75793.1"/>
    </source>
</evidence>
<dbReference type="HOGENOM" id="CLU_1309061_0_0_4"/>
<reference evidence="2 4" key="4">
    <citation type="submission" date="2016-10" db="EMBL/GenBank/DDBJ databases">
        <authorList>
            <person name="de Groot N.N."/>
        </authorList>
    </citation>
    <scope>NUCLEOTIDE SEQUENCE [LARGE SCALE GENOMIC DNA]</scope>
    <source>
        <strain evidence="2 4">Nl13</strain>
    </source>
</reference>
<dbReference type="Proteomes" id="UP000002718">
    <property type="component" value="Chromosome"/>
</dbReference>
<organism evidence="1 3">
    <name type="scientific">Nitrosospira multiformis (strain ATCC 25196 / NCIMB 11849 / C 71)</name>
    <dbReference type="NCBI Taxonomy" id="323848"/>
    <lineage>
        <taxon>Bacteria</taxon>
        <taxon>Pseudomonadati</taxon>
        <taxon>Pseudomonadota</taxon>
        <taxon>Betaproteobacteria</taxon>
        <taxon>Nitrosomonadales</taxon>
        <taxon>Nitrosomonadaceae</taxon>
        <taxon>Nitrosospira</taxon>
    </lineage>
</organism>
<reference evidence="1 3" key="3">
    <citation type="journal article" date="2008" name="Appl. Environ. Microbiol.">
        <title>Complete genome sequence of Nitrosospira multiformis, an ammonia-oxidizing bacterium from the soil environment.</title>
        <authorList>
            <person name="Norton J.M."/>
            <person name="Klotz M.G."/>
            <person name="Stein L.Y."/>
            <person name="Arp D.J."/>
            <person name="Bottomley P.J."/>
            <person name="Chain P.S."/>
            <person name="Hauser L.J."/>
            <person name="Land M.L."/>
            <person name="Larimer F.W."/>
            <person name="Shin M.W."/>
            <person name="Starkenburg S.R."/>
        </authorList>
    </citation>
    <scope>NUCLEOTIDE SEQUENCE [LARGE SCALE GENOMIC DNA]</scope>
    <source>
        <strain evidence="1">ATCC 25196</strain>
        <strain evidence="3">ATCC 25196 / NCIMB 11849 / C 71</strain>
    </source>
</reference>
<accession>Q2Y628</accession>
<evidence type="ECO:0000313" key="4">
    <source>
        <dbReference type="Proteomes" id="UP000236751"/>
    </source>
</evidence>
<name>Q2Y628_NITMU</name>
<reference evidence="3" key="2">
    <citation type="submission" date="2005-08" db="EMBL/GenBank/DDBJ databases">
        <title>Complete sequence of chromosome 1 of Nitrosospira multiformis ATCC 25196.</title>
        <authorList>
            <person name="Copeland A."/>
            <person name="Lucas S."/>
            <person name="Lapidus A."/>
            <person name="Barry K."/>
            <person name="Detter J.C."/>
            <person name="Glavina T."/>
            <person name="Hammon N."/>
            <person name="Israni S."/>
            <person name="Pitluck S."/>
            <person name="Chain P."/>
            <person name="Malfatti S."/>
            <person name="Shin M."/>
            <person name="Vergez L."/>
            <person name="Schmutz J."/>
            <person name="Larimer F."/>
            <person name="Land M."/>
            <person name="Hauser L."/>
            <person name="Kyrpides N."/>
            <person name="Lykidis A."/>
            <person name="Richardson P."/>
        </authorList>
    </citation>
    <scope>NUCLEOTIDE SEQUENCE [LARGE SCALE GENOMIC DNA]</scope>
    <source>
        <strain evidence="3">ATCC 25196 / NCIMB 11849 / C 71</strain>
    </source>
</reference>
<evidence type="ECO:0000313" key="2">
    <source>
        <dbReference type="EMBL" id="SEF66407.1"/>
    </source>
</evidence>
<dbReference type="AlphaFoldDB" id="Q2Y628"/>
<dbReference type="STRING" id="323848.Nmul_A2504"/>
<dbReference type="EMBL" id="CP000103">
    <property type="protein sequence ID" value="ABB75793.1"/>
    <property type="molecule type" value="Genomic_DNA"/>
</dbReference>
<sequence>MPVTTAGGRREKSAFGSVTPPQQLLYILAFVAWPSINLFSVPRPYLPGGMMSAPKIPGFTAERSVYRTRANYRTTTGPGIRRPHKIDAVRLQACDLDCIDECQQGCESLTGREHAQCIRLCRMKYGCLSQPPGYGNRECNPSSGWSQRCCRPDGTACSPRPCTPPGEGCTVRDDRTCLPWPLDSICWGSCERTCCHWSGCDQLLCGVSEG</sequence>
<proteinExistence type="predicted"/>